<name>A0A9P5CR21_CRYP1</name>
<organism evidence="1 2">
    <name type="scientific">Cryphonectria parasitica (strain ATCC 38755 / EP155)</name>
    <dbReference type="NCBI Taxonomy" id="660469"/>
    <lineage>
        <taxon>Eukaryota</taxon>
        <taxon>Fungi</taxon>
        <taxon>Dikarya</taxon>
        <taxon>Ascomycota</taxon>
        <taxon>Pezizomycotina</taxon>
        <taxon>Sordariomycetes</taxon>
        <taxon>Sordariomycetidae</taxon>
        <taxon>Diaporthales</taxon>
        <taxon>Cryphonectriaceae</taxon>
        <taxon>Cryphonectria-Endothia species complex</taxon>
        <taxon>Cryphonectria</taxon>
    </lineage>
</organism>
<proteinExistence type="predicted"/>
<dbReference type="OrthoDB" id="244495at2759"/>
<dbReference type="Pfam" id="PF08613">
    <property type="entry name" value="Cyclin"/>
    <property type="match status" value="1"/>
</dbReference>
<dbReference type="Proteomes" id="UP000803844">
    <property type="component" value="Unassembled WGS sequence"/>
</dbReference>
<comment type="caution">
    <text evidence="1">The sequence shown here is derived from an EMBL/GenBank/DDBJ whole genome shotgun (WGS) entry which is preliminary data.</text>
</comment>
<dbReference type="InterPro" id="IPR013922">
    <property type="entry name" value="Cyclin_PHO80-like"/>
</dbReference>
<dbReference type="RefSeq" id="XP_040777767.1">
    <property type="nucleotide sequence ID" value="XM_040922045.1"/>
</dbReference>
<dbReference type="GO" id="GO:0016538">
    <property type="term" value="F:cyclin-dependent protein serine/threonine kinase regulator activity"/>
    <property type="evidence" value="ECO:0007669"/>
    <property type="project" value="TreeGrafter"/>
</dbReference>
<dbReference type="PANTHER" id="PTHR15615">
    <property type="match status" value="1"/>
</dbReference>
<dbReference type="EMBL" id="MU032346">
    <property type="protein sequence ID" value="KAF3766806.1"/>
    <property type="molecule type" value="Genomic_DNA"/>
</dbReference>
<dbReference type="GO" id="GO:0000307">
    <property type="term" value="C:cyclin-dependent protein kinase holoenzyme complex"/>
    <property type="evidence" value="ECO:0007669"/>
    <property type="project" value="TreeGrafter"/>
</dbReference>
<keyword evidence="2" id="KW-1185">Reference proteome</keyword>
<dbReference type="CDD" id="cd20557">
    <property type="entry name" value="CYCLIN_ScPCL1-like"/>
    <property type="match status" value="1"/>
</dbReference>
<protein>
    <submittedName>
        <fullName evidence="1">Uncharacterized protein</fullName>
    </submittedName>
</protein>
<dbReference type="Gene3D" id="1.10.472.10">
    <property type="entry name" value="Cyclin-like"/>
    <property type="match status" value="1"/>
</dbReference>
<dbReference type="GO" id="GO:0019901">
    <property type="term" value="F:protein kinase binding"/>
    <property type="evidence" value="ECO:0007669"/>
    <property type="project" value="InterPro"/>
</dbReference>
<dbReference type="AlphaFoldDB" id="A0A9P5CR21"/>
<dbReference type="GeneID" id="63839174"/>
<dbReference type="PANTHER" id="PTHR15615:SF27">
    <property type="entry name" value="PHO85 CYCLIN CLG1"/>
    <property type="match status" value="1"/>
</dbReference>
<evidence type="ECO:0000313" key="1">
    <source>
        <dbReference type="EMBL" id="KAF3766806.1"/>
    </source>
</evidence>
<gene>
    <name evidence="1" type="ORF">M406DRAFT_345166</name>
</gene>
<reference evidence="1" key="1">
    <citation type="journal article" date="2020" name="Phytopathology">
        <title>Genome sequence of the chestnut blight fungus Cryphonectria parasitica EP155: A fundamental resource for an archetypical invasive plant pathogen.</title>
        <authorList>
            <person name="Crouch J.A."/>
            <person name="Dawe A."/>
            <person name="Aerts A."/>
            <person name="Barry K."/>
            <person name="Churchill A.C.L."/>
            <person name="Grimwood J."/>
            <person name="Hillman B."/>
            <person name="Milgroom M.G."/>
            <person name="Pangilinan J."/>
            <person name="Smith M."/>
            <person name="Salamov A."/>
            <person name="Schmutz J."/>
            <person name="Yadav J."/>
            <person name="Grigoriev I.V."/>
            <person name="Nuss D."/>
        </authorList>
    </citation>
    <scope>NUCLEOTIDE SEQUENCE</scope>
    <source>
        <strain evidence="1">EP155</strain>
    </source>
</reference>
<sequence>MPGGGVCAVLDYEVDMMAEYVAEMAVELITPRSAVTPAFRKFCSQILSSTRLPKTTILLGMNYLSKRVNGIRMSGASFHPHEGQVWRMLTIALLLGSKFLDDNTFQNRSWSEVSGIQVAELNKLEAEWLVGIEWNLYVDLDRSQDYNAWLENWGEWVARKKMAHTLASRERLAALVTPIQTDFNRPVRAHEYDVWHQQQVAEYERLSSLKRSEQAQQQSAYRPQEISWNQFSTGPWSSAPLTPPDSGYGTPEYPTSATSGNGQFYGDWFNRAFANDFQGHRYSRQNSVPNVYHHPRHSHYPGYYNGQNIWEMNVAECNCANCTGPFGAKSQQPYFMAAPAYGQAVLG</sequence>
<accession>A0A9P5CR21</accession>
<dbReference type="GO" id="GO:0005634">
    <property type="term" value="C:nucleus"/>
    <property type="evidence" value="ECO:0007669"/>
    <property type="project" value="TreeGrafter"/>
</dbReference>
<evidence type="ECO:0000313" key="2">
    <source>
        <dbReference type="Proteomes" id="UP000803844"/>
    </source>
</evidence>